<evidence type="ECO:0000256" key="6">
    <source>
        <dbReference type="ARBA" id="ARBA00022989"/>
    </source>
</evidence>
<dbReference type="GO" id="GO:0015297">
    <property type="term" value="F:antiporter activity"/>
    <property type="evidence" value="ECO:0007669"/>
    <property type="project" value="UniProtKB-KW"/>
</dbReference>
<feature type="transmembrane region" description="Helical" evidence="9">
    <location>
        <begin position="292"/>
        <end position="312"/>
    </location>
</feature>
<proteinExistence type="predicted"/>
<dbReference type="AlphaFoldDB" id="A0A1H5JPM2"/>
<keyword evidence="5 9" id="KW-0812">Transmembrane</keyword>
<feature type="transmembrane region" description="Helical" evidence="9">
    <location>
        <begin position="94"/>
        <end position="116"/>
    </location>
</feature>
<keyword evidence="12" id="KW-1185">Reference proteome</keyword>
<gene>
    <name evidence="11" type="ORF">SAMN04488034_101810</name>
</gene>
<dbReference type="GO" id="GO:1902600">
    <property type="term" value="P:proton transmembrane transport"/>
    <property type="evidence" value="ECO:0007669"/>
    <property type="project" value="InterPro"/>
</dbReference>
<evidence type="ECO:0000259" key="10">
    <source>
        <dbReference type="Pfam" id="PF00999"/>
    </source>
</evidence>
<keyword evidence="2" id="KW-0813">Transport</keyword>
<evidence type="ECO:0000256" key="7">
    <source>
        <dbReference type="ARBA" id="ARBA00023065"/>
    </source>
</evidence>
<dbReference type="Proteomes" id="UP000199448">
    <property type="component" value="Unassembled WGS sequence"/>
</dbReference>
<feature type="transmembrane region" description="Helical" evidence="9">
    <location>
        <begin position="64"/>
        <end position="82"/>
    </location>
</feature>
<feature type="transmembrane region" description="Helical" evidence="9">
    <location>
        <begin position="6"/>
        <end position="22"/>
    </location>
</feature>
<feature type="transmembrane region" description="Helical" evidence="9">
    <location>
        <begin position="383"/>
        <end position="406"/>
    </location>
</feature>
<sequence length="417" mass="46826">MKDHYLILAGLGLATLIMAWLPSLSQKIKVSSPIILLLVGFLLFSVDIPLLWPDPLWNDQWLMYFSEIIVIISLMGAGLKIGAHYSWSSWKKPLLLVFLTMPICMVSAYLLGQYFLVLSVPSSLLLAAVLAPTDPVLAAEVQLKDPLEQEEDENNIRFSLTAEAGLNDGIAYPFSYLAVLVAQAGSWAAFNFTDWLWDKFFLKIFLGIVIGFVIGRLIGFLLDRLYKYTGVETFVGFLALSLTITTYGISELLHGYGFLAVFFAGFSLRYYEKVSGDYKKKLHDFVHEVEHLLLVVWIILFGGSIMNGMLTLTDWRGITFAFIFVLLIRPLAGLIALAGVKESKRSKFAISFFGIRGIGSVFYLSWAMVQFDGFEYKNELYSITAYIILISIVLHGLTAPSAMDYFRRKGDLSKKPE</sequence>
<feature type="domain" description="Cation/H+ exchanger transmembrane" evidence="10">
    <location>
        <begin position="15"/>
        <end position="400"/>
    </location>
</feature>
<feature type="transmembrane region" description="Helical" evidence="9">
    <location>
        <begin position="200"/>
        <end position="222"/>
    </location>
</feature>
<evidence type="ECO:0000313" key="11">
    <source>
        <dbReference type="EMBL" id="SEE54426.1"/>
    </source>
</evidence>
<evidence type="ECO:0000256" key="8">
    <source>
        <dbReference type="ARBA" id="ARBA00023136"/>
    </source>
</evidence>
<comment type="subcellular location">
    <subcellularLocation>
        <location evidence="1">Cell membrane</location>
        <topology evidence="1">Multi-pass membrane protein</topology>
    </subcellularLocation>
</comment>
<dbReference type="Pfam" id="PF00999">
    <property type="entry name" value="Na_H_Exchanger"/>
    <property type="match status" value="1"/>
</dbReference>
<dbReference type="InterPro" id="IPR006153">
    <property type="entry name" value="Cation/H_exchanger_TM"/>
</dbReference>
<keyword evidence="6 9" id="KW-1133">Transmembrane helix</keyword>
<dbReference type="InterPro" id="IPR038770">
    <property type="entry name" value="Na+/solute_symporter_sf"/>
</dbReference>
<accession>A0A1H5JPM2</accession>
<dbReference type="GO" id="GO:0005886">
    <property type="term" value="C:plasma membrane"/>
    <property type="evidence" value="ECO:0007669"/>
    <property type="project" value="UniProtKB-SubCell"/>
</dbReference>
<dbReference type="EMBL" id="FNUG01000001">
    <property type="protein sequence ID" value="SEE54426.1"/>
    <property type="molecule type" value="Genomic_DNA"/>
</dbReference>
<name>A0A1H5JPM2_9FLAO</name>
<evidence type="ECO:0000256" key="1">
    <source>
        <dbReference type="ARBA" id="ARBA00004651"/>
    </source>
</evidence>
<keyword evidence="8 9" id="KW-0472">Membrane</keyword>
<feature type="transmembrane region" description="Helical" evidence="9">
    <location>
        <begin position="34"/>
        <end position="52"/>
    </location>
</feature>
<feature type="transmembrane region" description="Helical" evidence="9">
    <location>
        <begin position="229"/>
        <end position="249"/>
    </location>
</feature>
<evidence type="ECO:0000256" key="9">
    <source>
        <dbReference type="SAM" id="Phobius"/>
    </source>
</evidence>
<evidence type="ECO:0000256" key="2">
    <source>
        <dbReference type="ARBA" id="ARBA00022448"/>
    </source>
</evidence>
<feature type="transmembrane region" description="Helical" evidence="9">
    <location>
        <begin position="255"/>
        <end position="271"/>
    </location>
</feature>
<dbReference type="Gene3D" id="1.20.1530.20">
    <property type="match status" value="1"/>
</dbReference>
<protein>
    <submittedName>
        <fullName evidence="11">Sodium/proton antiporter, CPA1 family</fullName>
    </submittedName>
</protein>
<evidence type="ECO:0000256" key="4">
    <source>
        <dbReference type="ARBA" id="ARBA00022475"/>
    </source>
</evidence>
<dbReference type="PANTHER" id="PTHR32507:SF8">
    <property type="entry name" value="CNH1P"/>
    <property type="match status" value="1"/>
</dbReference>
<evidence type="ECO:0000256" key="3">
    <source>
        <dbReference type="ARBA" id="ARBA00022449"/>
    </source>
</evidence>
<organism evidence="11 12">
    <name type="scientific">Salinimicrobium catena</name>
    <dbReference type="NCBI Taxonomy" id="390640"/>
    <lineage>
        <taxon>Bacteria</taxon>
        <taxon>Pseudomonadati</taxon>
        <taxon>Bacteroidota</taxon>
        <taxon>Flavobacteriia</taxon>
        <taxon>Flavobacteriales</taxon>
        <taxon>Flavobacteriaceae</taxon>
        <taxon>Salinimicrobium</taxon>
    </lineage>
</organism>
<keyword evidence="7" id="KW-0406">Ion transport</keyword>
<reference evidence="11 12" key="1">
    <citation type="submission" date="2016-10" db="EMBL/GenBank/DDBJ databases">
        <authorList>
            <person name="de Groot N.N."/>
        </authorList>
    </citation>
    <scope>NUCLEOTIDE SEQUENCE [LARGE SCALE GENOMIC DNA]</scope>
    <source>
        <strain evidence="11 12">DSM 23553</strain>
    </source>
</reference>
<evidence type="ECO:0000313" key="12">
    <source>
        <dbReference type="Proteomes" id="UP000199448"/>
    </source>
</evidence>
<dbReference type="PANTHER" id="PTHR32507">
    <property type="entry name" value="NA(+)/H(+) ANTIPORTER 1"/>
    <property type="match status" value="1"/>
</dbReference>
<feature type="transmembrane region" description="Helical" evidence="9">
    <location>
        <begin position="352"/>
        <end position="371"/>
    </location>
</feature>
<keyword evidence="3" id="KW-0050">Antiport</keyword>
<evidence type="ECO:0000256" key="5">
    <source>
        <dbReference type="ARBA" id="ARBA00022692"/>
    </source>
</evidence>
<keyword evidence="4" id="KW-1003">Cell membrane</keyword>
<dbReference type="STRING" id="390640.SAMN04488034_101810"/>
<feature type="transmembrane region" description="Helical" evidence="9">
    <location>
        <begin position="318"/>
        <end position="340"/>
    </location>
</feature>
<dbReference type="RefSeq" id="WP_093111941.1">
    <property type="nucleotide sequence ID" value="NZ_FNGG01000001.1"/>
</dbReference>
<dbReference type="OrthoDB" id="9810860at2"/>